<dbReference type="RefSeq" id="WP_184883677.1">
    <property type="nucleotide sequence ID" value="NZ_BAAAHD010000025.1"/>
</dbReference>
<dbReference type="InterPro" id="IPR000092">
    <property type="entry name" value="Polyprenyl_synt"/>
</dbReference>
<dbReference type="CDD" id="cd00685">
    <property type="entry name" value="Trans_IPPS_HT"/>
    <property type="match status" value="1"/>
</dbReference>
<reference evidence="7" key="3">
    <citation type="submission" date="2023-12" db="EMBL/GenBank/DDBJ databases">
        <authorList>
            <person name="Sun Q."/>
            <person name="Inoue M."/>
        </authorList>
    </citation>
    <scope>NUCLEOTIDE SEQUENCE</scope>
    <source>
        <strain evidence="7">JCM 10667</strain>
    </source>
</reference>
<dbReference type="EC" id="2.5.1.30" evidence="8"/>
<accession>A0A7W7ICY6</accession>
<evidence type="ECO:0000313" key="8">
    <source>
        <dbReference type="EMBL" id="MBB4774793.1"/>
    </source>
</evidence>
<evidence type="ECO:0000313" key="7">
    <source>
        <dbReference type="EMBL" id="GAA0566002.1"/>
    </source>
</evidence>
<dbReference type="Pfam" id="PF00348">
    <property type="entry name" value="polyprenyl_synt"/>
    <property type="match status" value="1"/>
</dbReference>
<evidence type="ECO:0000256" key="6">
    <source>
        <dbReference type="RuleBase" id="RU004466"/>
    </source>
</evidence>
<evidence type="ECO:0000313" key="10">
    <source>
        <dbReference type="Proteomes" id="UP001501427"/>
    </source>
</evidence>
<dbReference type="InterPro" id="IPR033749">
    <property type="entry name" value="Polyprenyl_synt_CS"/>
</dbReference>
<comment type="similarity">
    <text evidence="2 6">Belongs to the FPP/GGPP synthase family.</text>
</comment>
<keyword evidence="3 6" id="KW-0808">Transferase</keyword>
<dbReference type="Proteomes" id="UP000549343">
    <property type="component" value="Unassembled WGS sequence"/>
</dbReference>
<keyword evidence="10" id="KW-1185">Reference proteome</keyword>
<dbReference type="PROSITE" id="PS00723">
    <property type="entry name" value="POLYPRENYL_SYNTHASE_1"/>
    <property type="match status" value="1"/>
</dbReference>
<evidence type="ECO:0000256" key="1">
    <source>
        <dbReference type="ARBA" id="ARBA00001946"/>
    </source>
</evidence>
<gene>
    <name evidence="8" type="ORF">F4557_003211</name>
    <name evidence="7" type="ORF">GCM10009546_30390</name>
</gene>
<reference evidence="8 9" key="2">
    <citation type="submission" date="2020-08" db="EMBL/GenBank/DDBJ databases">
        <title>Sequencing the genomes of 1000 actinobacteria strains.</title>
        <authorList>
            <person name="Klenk H.-P."/>
        </authorList>
    </citation>
    <scope>NUCLEOTIDE SEQUENCE [LARGE SCALE GENOMIC DNA]</scope>
    <source>
        <strain evidence="8 9">DSM 44772</strain>
    </source>
</reference>
<keyword evidence="4" id="KW-0479">Metal-binding</keyword>
<evidence type="ECO:0000256" key="4">
    <source>
        <dbReference type="ARBA" id="ARBA00022723"/>
    </source>
</evidence>
<evidence type="ECO:0000313" key="9">
    <source>
        <dbReference type="Proteomes" id="UP000549343"/>
    </source>
</evidence>
<keyword evidence="5" id="KW-0460">Magnesium</keyword>
<evidence type="ECO:0000256" key="5">
    <source>
        <dbReference type="ARBA" id="ARBA00022842"/>
    </source>
</evidence>
<dbReference type="EMBL" id="BAAAHD010000025">
    <property type="protein sequence ID" value="GAA0566002.1"/>
    <property type="molecule type" value="Genomic_DNA"/>
</dbReference>
<dbReference type="GO" id="GO:0000010">
    <property type="term" value="F:heptaprenyl diphosphate synthase activity"/>
    <property type="evidence" value="ECO:0007669"/>
    <property type="project" value="UniProtKB-EC"/>
</dbReference>
<dbReference type="InterPro" id="IPR008949">
    <property type="entry name" value="Isoprenoid_synthase_dom_sf"/>
</dbReference>
<sequence>MTTEEVAARLTVLAAALPRPLREPVRSLVARPGKLLRPRLLLACARLGAPEPSRVVRLAAVVELLHLASLLHDDVVDKAGTRRGGPAAHAVVGAEQAMLAGLAVFALAGTEAADLGAGASTAVARAAAAVSYGEMLDVERAFDTMLPIEDYVELVERKTGDLFRLCCRLGATEAGIPPQQVRAVIRFGSALGVAFQILDDCLEMESDHDPGKPTGSDHGLGLFGAPTLLALRADESGGLARLLLAPDFGPDAMAAVRGRVAGLGGVAAARGLSRDWRARAVAALGDVPDGPARSELVRFADGLVAGAR</sequence>
<dbReference type="SFLD" id="SFLDS00005">
    <property type="entry name" value="Isoprenoid_Synthase_Type_I"/>
    <property type="match status" value="1"/>
</dbReference>
<dbReference type="Gene3D" id="1.10.600.10">
    <property type="entry name" value="Farnesyl Diphosphate Synthase"/>
    <property type="match status" value="1"/>
</dbReference>
<comment type="cofactor">
    <cofactor evidence="1">
        <name>Mg(2+)</name>
        <dbReference type="ChEBI" id="CHEBI:18420"/>
    </cofactor>
</comment>
<dbReference type="PANTHER" id="PTHR12001">
    <property type="entry name" value="GERANYLGERANYL PYROPHOSPHATE SYNTHASE"/>
    <property type="match status" value="1"/>
</dbReference>
<dbReference type="GO" id="GO:0046872">
    <property type="term" value="F:metal ion binding"/>
    <property type="evidence" value="ECO:0007669"/>
    <property type="project" value="UniProtKB-KW"/>
</dbReference>
<dbReference type="Proteomes" id="UP001501427">
    <property type="component" value="Unassembled WGS sequence"/>
</dbReference>
<protein>
    <submittedName>
        <fullName evidence="8">Heptaprenyl diphosphate synthase</fullName>
        <ecNumber evidence="8">2.5.1.30</ecNumber>
    </submittedName>
</protein>
<evidence type="ECO:0000256" key="3">
    <source>
        <dbReference type="ARBA" id="ARBA00022679"/>
    </source>
</evidence>
<dbReference type="AlphaFoldDB" id="A0A7W7ICY6"/>
<proteinExistence type="inferred from homology"/>
<comment type="caution">
    <text evidence="8">The sequence shown here is derived from an EMBL/GenBank/DDBJ whole genome shotgun (WGS) entry which is preliminary data.</text>
</comment>
<organism evidence="8 9">
    <name type="scientific">Actinomadura livida</name>
    <dbReference type="NCBI Taxonomy" id="79909"/>
    <lineage>
        <taxon>Bacteria</taxon>
        <taxon>Bacillati</taxon>
        <taxon>Actinomycetota</taxon>
        <taxon>Actinomycetes</taxon>
        <taxon>Streptosporangiales</taxon>
        <taxon>Thermomonosporaceae</taxon>
        <taxon>Actinomadura</taxon>
    </lineage>
</organism>
<dbReference type="GO" id="GO:0008299">
    <property type="term" value="P:isoprenoid biosynthetic process"/>
    <property type="evidence" value="ECO:0007669"/>
    <property type="project" value="InterPro"/>
</dbReference>
<reference evidence="7 10" key="1">
    <citation type="journal article" date="2019" name="Int. J. Syst. Evol. Microbiol.">
        <title>The Global Catalogue of Microorganisms (GCM) 10K type strain sequencing project: providing services to taxonomists for standard genome sequencing and annotation.</title>
        <authorList>
            <consortium name="The Broad Institute Genomics Platform"/>
            <consortium name="The Broad Institute Genome Sequencing Center for Infectious Disease"/>
            <person name="Wu L."/>
            <person name="Ma J."/>
        </authorList>
    </citation>
    <scope>NUCLEOTIDE SEQUENCE [LARGE SCALE GENOMIC DNA]</scope>
    <source>
        <strain evidence="7 10">JCM 10667</strain>
    </source>
</reference>
<evidence type="ECO:0000256" key="2">
    <source>
        <dbReference type="ARBA" id="ARBA00006706"/>
    </source>
</evidence>
<name>A0A7W7ICY6_9ACTN</name>
<dbReference type="EMBL" id="JACHMV010000001">
    <property type="protein sequence ID" value="MBB4774793.1"/>
    <property type="molecule type" value="Genomic_DNA"/>
</dbReference>
<dbReference type="PANTHER" id="PTHR12001:SF69">
    <property type="entry name" value="ALL TRANS-POLYPRENYL-DIPHOSPHATE SYNTHASE PDSS1"/>
    <property type="match status" value="1"/>
</dbReference>
<dbReference type="SUPFAM" id="SSF48576">
    <property type="entry name" value="Terpenoid synthases"/>
    <property type="match status" value="1"/>
</dbReference>